<reference evidence="1 2" key="1">
    <citation type="journal article" date="2019" name="Int. J. Syst. Evol. Microbiol.">
        <title>Capsulimonas corticalis gen. nov., sp. nov., an aerobic capsulated bacterium, of a novel bacterial order, Capsulimonadales ord. nov., of the class Armatimonadia of the phylum Armatimonadetes.</title>
        <authorList>
            <person name="Li J."/>
            <person name="Kudo C."/>
            <person name="Tonouchi A."/>
        </authorList>
    </citation>
    <scope>NUCLEOTIDE SEQUENCE [LARGE SCALE GENOMIC DNA]</scope>
    <source>
        <strain evidence="1 2">AX-7</strain>
    </source>
</reference>
<organism evidence="1 2">
    <name type="scientific">Capsulimonas corticalis</name>
    <dbReference type="NCBI Taxonomy" id="2219043"/>
    <lineage>
        <taxon>Bacteria</taxon>
        <taxon>Bacillati</taxon>
        <taxon>Armatimonadota</taxon>
        <taxon>Armatimonadia</taxon>
        <taxon>Capsulimonadales</taxon>
        <taxon>Capsulimonadaceae</taxon>
        <taxon>Capsulimonas</taxon>
    </lineage>
</organism>
<dbReference type="Proteomes" id="UP000287394">
    <property type="component" value="Chromosome"/>
</dbReference>
<dbReference type="InterPro" id="IPR013783">
    <property type="entry name" value="Ig-like_fold"/>
</dbReference>
<gene>
    <name evidence="1" type="ORF">CCAX7_000280</name>
</gene>
<proteinExistence type="predicted"/>
<evidence type="ECO:0000313" key="1">
    <source>
        <dbReference type="EMBL" id="BDI27977.1"/>
    </source>
</evidence>
<dbReference type="Gene3D" id="2.60.40.10">
    <property type="entry name" value="Immunoglobulins"/>
    <property type="match status" value="1"/>
</dbReference>
<dbReference type="CDD" id="cd00063">
    <property type="entry name" value="FN3"/>
    <property type="match status" value="1"/>
</dbReference>
<dbReference type="PROSITE" id="PS50853">
    <property type="entry name" value="FN3"/>
    <property type="match status" value="1"/>
</dbReference>
<dbReference type="EMBL" id="AP025739">
    <property type="protein sequence ID" value="BDI27977.1"/>
    <property type="molecule type" value="Genomic_DNA"/>
</dbReference>
<dbReference type="RefSeq" id="WP_119319939.1">
    <property type="nucleotide sequence ID" value="NZ_AP025739.1"/>
</dbReference>
<sequence length="238" mass="24970">MAKLLWTWGAPAIGPAPDSYNLYRGLASGAETLYQTGITNTQFLDAGASPGTTYWGYVKAVAAGIESPPSNEVTITVGQQGMYLFSTGTLYADAGAGPVEFALVQDVAVMIAGQRRLLYDAPQVSAHPVDVGLFGREAYMQAVNASFSAAALQMLLGSTQSGSNPVVETLGRTVTLPMFSAVLTTQSTGGLQQIYTFGNVRAPGVVLPAKLEDFTLPQFAMHGYPDSGGVLATVQMQF</sequence>
<dbReference type="SUPFAM" id="SSF49265">
    <property type="entry name" value="Fibronectin type III"/>
    <property type="match status" value="1"/>
</dbReference>
<dbReference type="InterPro" id="IPR036116">
    <property type="entry name" value="FN3_sf"/>
</dbReference>
<protein>
    <submittedName>
        <fullName evidence="1">Uncharacterized protein</fullName>
    </submittedName>
</protein>
<dbReference type="AlphaFoldDB" id="A0A402CRF4"/>
<accession>A0A402CRF4</accession>
<dbReference type="KEGG" id="ccot:CCAX7_000280"/>
<evidence type="ECO:0000313" key="2">
    <source>
        <dbReference type="Proteomes" id="UP000287394"/>
    </source>
</evidence>
<name>A0A402CRF4_9BACT</name>
<dbReference type="OrthoDB" id="4853133at2"/>
<dbReference type="InterPro" id="IPR003961">
    <property type="entry name" value="FN3_dom"/>
</dbReference>
<keyword evidence="2" id="KW-1185">Reference proteome</keyword>